<accession>A0A0F3GHM6</accession>
<dbReference type="EMBL" id="LACI01002722">
    <property type="protein sequence ID" value="KJU81386.1"/>
    <property type="molecule type" value="Genomic_DNA"/>
</dbReference>
<proteinExistence type="predicted"/>
<dbReference type="Proteomes" id="UP000033423">
    <property type="component" value="Unassembled WGS sequence"/>
</dbReference>
<name>A0A0F3GHM6_9BACT</name>
<dbReference type="AlphaFoldDB" id="A0A0F3GHM6"/>
<evidence type="ECO:0000313" key="3">
    <source>
        <dbReference type="Proteomes" id="UP000033423"/>
    </source>
</evidence>
<keyword evidence="3" id="KW-1185">Reference proteome</keyword>
<organism evidence="2 3">
    <name type="scientific">Candidatus Magnetobacterium bavaricum</name>
    <dbReference type="NCBI Taxonomy" id="29290"/>
    <lineage>
        <taxon>Bacteria</taxon>
        <taxon>Pseudomonadati</taxon>
        <taxon>Nitrospirota</taxon>
        <taxon>Thermodesulfovibrionia</taxon>
        <taxon>Thermodesulfovibrionales</taxon>
        <taxon>Candidatus Magnetobacteriaceae</taxon>
        <taxon>Candidatus Magnetobacterium</taxon>
    </lineage>
</organism>
<gene>
    <name evidence="2" type="ORF">MBAV_006422</name>
</gene>
<sequence>MKSNYTRYNYFSSYITDKIRLVTITITIIIIIIIIITFRVNAYTLFNIAQFGFYIFYVTIYYRIVGLFGDACRTCEIVTIIMLRLLFHNDDIFIQSVSHAEFIQNIVVAFGYIGYYNVGQINFLTYFTRYIFTKSKIYVSSISAFILTCGYKNQIVRY</sequence>
<evidence type="ECO:0000313" key="2">
    <source>
        <dbReference type="EMBL" id="KJU81386.1"/>
    </source>
</evidence>
<evidence type="ECO:0000256" key="1">
    <source>
        <dbReference type="SAM" id="Phobius"/>
    </source>
</evidence>
<keyword evidence="1" id="KW-0472">Membrane</keyword>
<feature type="transmembrane region" description="Helical" evidence="1">
    <location>
        <begin position="44"/>
        <end position="64"/>
    </location>
</feature>
<comment type="caution">
    <text evidence="2">The sequence shown here is derived from an EMBL/GenBank/DDBJ whole genome shotgun (WGS) entry which is preliminary data.</text>
</comment>
<feature type="transmembrane region" description="Helical" evidence="1">
    <location>
        <begin position="21"/>
        <end position="38"/>
    </location>
</feature>
<protein>
    <submittedName>
        <fullName evidence="2">Membrane protein</fullName>
    </submittedName>
</protein>
<keyword evidence="1" id="KW-1133">Transmembrane helix</keyword>
<reference evidence="2 3" key="1">
    <citation type="submission" date="2015-02" db="EMBL/GenBank/DDBJ databases">
        <title>Single-cell genomics of uncultivated deep-branching MTB reveals a conserved set of magnetosome genes.</title>
        <authorList>
            <person name="Kolinko S."/>
            <person name="Richter M."/>
            <person name="Glockner F.O."/>
            <person name="Brachmann A."/>
            <person name="Schuler D."/>
        </authorList>
    </citation>
    <scope>NUCLEOTIDE SEQUENCE [LARGE SCALE GENOMIC DNA]</scope>
    <source>
        <strain evidence="2">TM-1</strain>
    </source>
</reference>
<keyword evidence="1" id="KW-0812">Transmembrane</keyword>